<keyword evidence="3" id="KW-1185">Reference proteome</keyword>
<accession>A0A3M8LPJ9</accession>
<keyword evidence="1" id="KW-1133">Transmembrane helix</keyword>
<evidence type="ECO:0000256" key="1">
    <source>
        <dbReference type="SAM" id="Phobius"/>
    </source>
</evidence>
<keyword evidence="1" id="KW-0812">Transmembrane</keyword>
<keyword evidence="1" id="KW-0472">Membrane</keyword>
<reference evidence="2 3" key="1">
    <citation type="submission" date="2018-11" db="EMBL/GenBank/DDBJ databases">
        <title>Cryobacterium sp. nov., isolated from rhizosphere soil of lettuce.</title>
        <authorList>
            <person name="Wang Y."/>
        </authorList>
    </citation>
    <scope>NUCLEOTIDE SEQUENCE [LARGE SCALE GENOMIC DNA]</scope>
    <source>
        <strain evidence="2 3">NEAU-85</strain>
    </source>
</reference>
<dbReference type="AlphaFoldDB" id="A0A3M8LPJ9"/>
<dbReference type="RefSeq" id="WP_123044333.1">
    <property type="nucleotide sequence ID" value="NZ_RDSR01000001.1"/>
</dbReference>
<comment type="caution">
    <text evidence="2">The sequence shown here is derived from an EMBL/GenBank/DDBJ whole genome shotgun (WGS) entry which is preliminary data.</text>
</comment>
<dbReference type="EMBL" id="RDSR01000001">
    <property type="protein sequence ID" value="RNE67301.1"/>
    <property type="molecule type" value="Genomic_DNA"/>
</dbReference>
<proteinExistence type="predicted"/>
<name>A0A3M8LPJ9_9MICO</name>
<evidence type="ECO:0000313" key="2">
    <source>
        <dbReference type="EMBL" id="RNE67301.1"/>
    </source>
</evidence>
<feature type="transmembrane region" description="Helical" evidence="1">
    <location>
        <begin position="45"/>
        <end position="63"/>
    </location>
</feature>
<evidence type="ECO:0000313" key="3">
    <source>
        <dbReference type="Proteomes" id="UP000279859"/>
    </source>
</evidence>
<feature type="transmembrane region" description="Helical" evidence="1">
    <location>
        <begin position="7"/>
        <end position="25"/>
    </location>
</feature>
<gene>
    <name evidence="2" type="ORF">EEJ31_00520</name>
</gene>
<protein>
    <submittedName>
        <fullName evidence="2">Uncharacterized protein</fullName>
    </submittedName>
</protein>
<organism evidence="2 3">
    <name type="scientific">Cryobacterium tepidiphilum</name>
    <dbReference type="NCBI Taxonomy" id="2486026"/>
    <lineage>
        <taxon>Bacteria</taxon>
        <taxon>Bacillati</taxon>
        <taxon>Actinomycetota</taxon>
        <taxon>Actinomycetes</taxon>
        <taxon>Micrococcales</taxon>
        <taxon>Microbacteriaceae</taxon>
        <taxon>Cryobacterium</taxon>
    </lineage>
</organism>
<sequence>MTLTAFELLRVILGLVNFLLVLGLSHVLNSTFPRGRGGPLPPWRLVMAAAIVVSFALFGLALWDLRS</sequence>
<dbReference type="Proteomes" id="UP000279859">
    <property type="component" value="Unassembled WGS sequence"/>
</dbReference>